<feature type="coiled-coil region" evidence="1">
    <location>
        <begin position="172"/>
        <end position="199"/>
    </location>
</feature>
<dbReference type="AlphaFoldDB" id="A0A139AN79"/>
<protein>
    <submittedName>
        <fullName evidence="3">Uncharacterized protein</fullName>
    </submittedName>
</protein>
<dbReference type="Proteomes" id="UP000070544">
    <property type="component" value="Unassembled WGS sequence"/>
</dbReference>
<reference evidence="3 4" key="1">
    <citation type="journal article" date="2015" name="Genome Biol. Evol.">
        <title>Phylogenomic analyses indicate that early fungi evolved digesting cell walls of algal ancestors of land plants.</title>
        <authorList>
            <person name="Chang Y."/>
            <person name="Wang S."/>
            <person name="Sekimoto S."/>
            <person name="Aerts A.L."/>
            <person name="Choi C."/>
            <person name="Clum A."/>
            <person name="LaButti K.M."/>
            <person name="Lindquist E.A."/>
            <person name="Yee Ngan C."/>
            <person name="Ohm R.A."/>
            <person name="Salamov A.A."/>
            <person name="Grigoriev I.V."/>
            <person name="Spatafora J.W."/>
            <person name="Berbee M.L."/>
        </authorList>
    </citation>
    <scope>NUCLEOTIDE SEQUENCE [LARGE SCALE GENOMIC DNA]</scope>
    <source>
        <strain evidence="3 4">JEL478</strain>
    </source>
</reference>
<organism evidence="3 4">
    <name type="scientific">Gonapodya prolifera (strain JEL478)</name>
    <name type="common">Monoblepharis prolifera</name>
    <dbReference type="NCBI Taxonomy" id="1344416"/>
    <lineage>
        <taxon>Eukaryota</taxon>
        <taxon>Fungi</taxon>
        <taxon>Fungi incertae sedis</taxon>
        <taxon>Chytridiomycota</taxon>
        <taxon>Chytridiomycota incertae sedis</taxon>
        <taxon>Monoblepharidomycetes</taxon>
        <taxon>Monoblepharidales</taxon>
        <taxon>Gonapodyaceae</taxon>
        <taxon>Gonapodya</taxon>
    </lineage>
</organism>
<evidence type="ECO:0000256" key="1">
    <source>
        <dbReference type="SAM" id="Coils"/>
    </source>
</evidence>
<evidence type="ECO:0000313" key="4">
    <source>
        <dbReference type="Proteomes" id="UP000070544"/>
    </source>
</evidence>
<gene>
    <name evidence="3" type="ORF">M427DRAFT_54035</name>
</gene>
<sequence length="209" mass="22625">MESVTGPCMDDFVSESVPAPMDSGEQPGDDAQQFPLRVETVAPPAGIQIEVASPGGHQRDISAVSASSISAVLRARLPELHRCDSPLISSGNASPQQHGIRTFSHHRQLPPPQNHPFSLPSADGYDLYDTLINKCPNELHANGVSTKPNVELELLMLAESSSMDDERSLGILITLLDRIKELEAENNSLRTRVARCCDTACTCCCHERA</sequence>
<keyword evidence="1" id="KW-0175">Coiled coil</keyword>
<dbReference type="EMBL" id="KQ965743">
    <property type="protein sequence ID" value="KXS18210.1"/>
    <property type="molecule type" value="Genomic_DNA"/>
</dbReference>
<accession>A0A139AN79</accession>
<evidence type="ECO:0000313" key="3">
    <source>
        <dbReference type="EMBL" id="KXS18210.1"/>
    </source>
</evidence>
<keyword evidence="4" id="KW-1185">Reference proteome</keyword>
<feature type="region of interest" description="Disordered" evidence="2">
    <location>
        <begin position="1"/>
        <end position="31"/>
    </location>
</feature>
<proteinExistence type="predicted"/>
<evidence type="ECO:0000256" key="2">
    <source>
        <dbReference type="SAM" id="MobiDB-lite"/>
    </source>
</evidence>
<name>A0A139AN79_GONPJ</name>